<dbReference type="PANTHER" id="PTHR43143:SF1">
    <property type="entry name" value="SERINE_THREONINE-PROTEIN PHOSPHATASE CPPED1"/>
    <property type="match status" value="1"/>
</dbReference>
<dbReference type="Proteomes" id="UP000220133">
    <property type="component" value="Chromosome"/>
</dbReference>
<feature type="chain" id="PRO_5013036214" description="Calcineurin-like phosphoesterase domain-containing protein" evidence="1">
    <location>
        <begin position="22"/>
        <end position="816"/>
    </location>
</feature>
<accession>A0A291QPF9</accession>
<sequence length="816" mass="91429">MKTISLSILCCLLILNSWGQALTGSVYDASSNTGIKNFRVSDGKNIVLTDAKGFFSLPGHPKQRFVFITPADGYHCTDSFYIRIDSNRTSYNFALRKDKQGRNHRKGAKFLRLTDTETYLYGNWINETRDFAKLASVDFIVHTGDICYEKGMQFHARQVNTRTMGVPVYYCVGNHDLVKGAYGEALYESLFGPVYYSFEYGNTHFIVTPMRYGDYKPSYTVDDIYDWLQNDLKYVTDGKHVVIFNHDLWSFDSLFTVKNSNGDVLNLNEHRLKAWIYGHWHYNYSHEHGKNGIVSVCSAPAADGGIDNSISNFDVFDIDEQGNLDVKRRYSYVDNKITVVSPAKKSYSSPNGNLQINANIYETDDLVDRATFRLYDMRERLIAVIPLKQSGDWSWVGEIPRKQLQNGTGTYQGTVEANMLSGKWIFSRDTFELMPRPKLNIQNNWETALENNSRLPAIKDPRFTAFKLLWTQNTGANIWKSSPLIINGKLYLSTIDDENRRTCKMVCLNALDGSVIWEFKTGNSIKNSLAYAGGKILGTDVDGISYALDAKSGKLVWKHDGGMKSLPPYNGAGLVYNDEYITGSGNYLQALNIKNGAPVWTNKVWNGGEATPSAMTLFKDMVITSSNWNRLYAHSLKNGKLQWSRKDGGIRFRSGTPTTYKDRLFVQGINMLHVLDLDGKTIDSIPVKGDLKTMTATAISGDQLWIPTAADGLMMYQLSTKEKRYTFMPGEAISYSAPYSRPPAPTIESTPLVAGKYLFVAACDGKLYALDKDSGKVIDTLDLGAPIYADMTIVDGILFVADFSGNISAIGLNENL</sequence>
<dbReference type="Gene3D" id="3.60.21.10">
    <property type="match status" value="1"/>
</dbReference>
<dbReference type="KEGG" id="cbae:COR50_00755"/>
<dbReference type="InterPro" id="IPR004843">
    <property type="entry name" value="Calcineurin-like_PHP"/>
</dbReference>
<keyword evidence="6" id="KW-1185">Reference proteome</keyword>
<dbReference type="InterPro" id="IPR032285">
    <property type="entry name" value="Metallophos_N"/>
</dbReference>
<feature type="domain" description="Calcineurin-like phosphoesterase" evidence="2">
    <location>
        <begin position="129"/>
        <end position="282"/>
    </location>
</feature>
<dbReference type="InterPro" id="IPR008969">
    <property type="entry name" value="CarboxyPept-like_regulatory"/>
</dbReference>
<dbReference type="InterPro" id="IPR029052">
    <property type="entry name" value="Metallo-depent_PP-like"/>
</dbReference>
<dbReference type="PANTHER" id="PTHR43143">
    <property type="entry name" value="METALLOPHOSPHOESTERASE, CALCINEURIN SUPERFAMILY"/>
    <property type="match status" value="1"/>
</dbReference>
<dbReference type="InterPro" id="IPR015943">
    <property type="entry name" value="WD40/YVTN_repeat-like_dom_sf"/>
</dbReference>
<dbReference type="Pfam" id="PF00149">
    <property type="entry name" value="Metallophos"/>
    <property type="match status" value="1"/>
</dbReference>
<dbReference type="InterPro" id="IPR018391">
    <property type="entry name" value="PQQ_b-propeller_rpt"/>
</dbReference>
<evidence type="ECO:0000259" key="4">
    <source>
        <dbReference type="Pfam" id="PF16371"/>
    </source>
</evidence>
<dbReference type="RefSeq" id="WP_098192195.1">
    <property type="nucleotide sequence ID" value="NZ_CP023777.1"/>
</dbReference>
<protein>
    <recommendedName>
        <fullName evidence="7">Calcineurin-like phosphoesterase domain-containing protein</fullName>
    </recommendedName>
</protein>
<dbReference type="OrthoDB" id="1776264at2"/>
<evidence type="ECO:0000313" key="6">
    <source>
        <dbReference type="Proteomes" id="UP000220133"/>
    </source>
</evidence>
<dbReference type="Pfam" id="PF16371">
    <property type="entry name" value="MetallophosN"/>
    <property type="match status" value="1"/>
</dbReference>
<evidence type="ECO:0000313" key="5">
    <source>
        <dbReference type="EMBL" id="ATL45805.1"/>
    </source>
</evidence>
<dbReference type="AlphaFoldDB" id="A0A291QPF9"/>
<dbReference type="InterPro" id="IPR002372">
    <property type="entry name" value="PQQ_rpt_dom"/>
</dbReference>
<dbReference type="SMART" id="SM00564">
    <property type="entry name" value="PQQ"/>
    <property type="match status" value="4"/>
</dbReference>
<feature type="signal peptide" evidence="1">
    <location>
        <begin position="1"/>
        <end position="21"/>
    </location>
</feature>
<evidence type="ECO:0000259" key="3">
    <source>
        <dbReference type="Pfam" id="PF13360"/>
    </source>
</evidence>
<dbReference type="InterPro" id="IPR011047">
    <property type="entry name" value="Quinoprotein_ADH-like_sf"/>
</dbReference>
<evidence type="ECO:0008006" key="7">
    <source>
        <dbReference type="Google" id="ProtNLM"/>
    </source>
</evidence>
<dbReference type="EMBL" id="CP023777">
    <property type="protein sequence ID" value="ATL45805.1"/>
    <property type="molecule type" value="Genomic_DNA"/>
</dbReference>
<dbReference type="Pfam" id="PF13360">
    <property type="entry name" value="PQQ_2"/>
    <property type="match status" value="2"/>
</dbReference>
<dbReference type="SUPFAM" id="SSF49464">
    <property type="entry name" value="Carboxypeptidase regulatory domain-like"/>
    <property type="match status" value="1"/>
</dbReference>
<evidence type="ECO:0000259" key="2">
    <source>
        <dbReference type="Pfam" id="PF00149"/>
    </source>
</evidence>
<dbReference type="SUPFAM" id="SSF56300">
    <property type="entry name" value="Metallo-dependent phosphatases"/>
    <property type="match status" value="1"/>
</dbReference>
<organism evidence="5 6">
    <name type="scientific">Chitinophaga caeni</name>
    <dbReference type="NCBI Taxonomy" id="2029983"/>
    <lineage>
        <taxon>Bacteria</taxon>
        <taxon>Pseudomonadati</taxon>
        <taxon>Bacteroidota</taxon>
        <taxon>Chitinophagia</taxon>
        <taxon>Chitinophagales</taxon>
        <taxon>Chitinophagaceae</taxon>
        <taxon>Chitinophaga</taxon>
    </lineage>
</organism>
<feature type="domain" description="Pyrrolo-quinoline quinone repeat" evidence="3">
    <location>
        <begin position="748"/>
        <end position="807"/>
    </location>
</feature>
<feature type="domain" description="Pyrrolo-quinoline quinone repeat" evidence="3">
    <location>
        <begin position="469"/>
        <end position="604"/>
    </location>
</feature>
<keyword evidence="1" id="KW-0732">Signal</keyword>
<dbReference type="SUPFAM" id="SSF50998">
    <property type="entry name" value="Quinoprotein alcohol dehydrogenase-like"/>
    <property type="match status" value="1"/>
</dbReference>
<dbReference type="Gene3D" id="2.130.10.10">
    <property type="entry name" value="YVTN repeat-like/Quinoprotein amine dehydrogenase"/>
    <property type="match status" value="2"/>
</dbReference>
<evidence type="ECO:0000256" key="1">
    <source>
        <dbReference type="SAM" id="SignalP"/>
    </source>
</evidence>
<reference evidence="5 6" key="1">
    <citation type="submission" date="2017-10" db="EMBL/GenBank/DDBJ databases">
        <title>Paenichitinophaga pekingensis gen. nov., sp. nov., isolated from activated sludge.</title>
        <authorList>
            <person name="Jin D."/>
            <person name="Kong X."/>
            <person name="Deng Y."/>
            <person name="Bai Z."/>
        </authorList>
    </citation>
    <scope>NUCLEOTIDE SEQUENCE [LARGE SCALE GENOMIC DNA]</scope>
    <source>
        <strain evidence="5 6">13</strain>
    </source>
</reference>
<name>A0A291QPF9_9BACT</name>
<dbReference type="InterPro" id="IPR051918">
    <property type="entry name" value="STPP_CPPED1"/>
</dbReference>
<feature type="domain" description="Calcineurin-like phosphoesterase N-terminal" evidence="4">
    <location>
        <begin position="30"/>
        <end position="95"/>
    </location>
</feature>
<proteinExistence type="predicted"/>
<gene>
    <name evidence="5" type="ORF">COR50_00755</name>
</gene>
<dbReference type="GO" id="GO:0016787">
    <property type="term" value="F:hydrolase activity"/>
    <property type="evidence" value="ECO:0007669"/>
    <property type="project" value="InterPro"/>
</dbReference>